<protein>
    <submittedName>
        <fullName evidence="1">Uncharacterized protein</fullName>
    </submittedName>
</protein>
<dbReference type="AlphaFoldDB" id="A0A1T4RP30"/>
<sequence length="157" mass="17766">MVWPAEIGDAITVLTDLSEVEEEERVRLGINDFEPTYRQVDMGRVFVVVASKAPRVALAIFGVNEHGFIWFLPSQYAVEHHGRMLADKRMCRWFIEHCFALAGPEVKTLYNGVTPEGTKIINWLKKSCGARFSNTPVPTEHNGALALPFFIDRPNHL</sequence>
<reference evidence="2" key="1">
    <citation type="submission" date="2017-02" db="EMBL/GenBank/DDBJ databases">
        <authorList>
            <person name="Varghese N."/>
            <person name="Submissions S."/>
        </authorList>
    </citation>
    <scope>NUCLEOTIDE SEQUENCE [LARGE SCALE GENOMIC DNA]</scope>
    <source>
        <strain evidence="2">ATCC 27094</strain>
    </source>
</reference>
<dbReference type="EMBL" id="FUWJ01000005">
    <property type="protein sequence ID" value="SKA17775.1"/>
    <property type="molecule type" value="Genomic_DNA"/>
</dbReference>
<gene>
    <name evidence="1" type="ORF">SAMN02745126_04005</name>
</gene>
<dbReference type="Proteomes" id="UP000190092">
    <property type="component" value="Unassembled WGS sequence"/>
</dbReference>
<organism evidence="1 2">
    <name type="scientific">Enhydrobacter aerosaccus</name>
    <dbReference type="NCBI Taxonomy" id="225324"/>
    <lineage>
        <taxon>Bacteria</taxon>
        <taxon>Pseudomonadati</taxon>
        <taxon>Pseudomonadota</taxon>
        <taxon>Alphaproteobacteria</taxon>
        <taxon>Hyphomicrobiales</taxon>
        <taxon>Enhydrobacter</taxon>
    </lineage>
</organism>
<proteinExistence type="predicted"/>
<name>A0A1T4RP30_9HYPH</name>
<evidence type="ECO:0000313" key="1">
    <source>
        <dbReference type="EMBL" id="SKA17775.1"/>
    </source>
</evidence>
<dbReference type="RefSeq" id="WP_085935674.1">
    <property type="nucleotide sequence ID" value="NZ_FUWJ01000005.1"/>
</dbReference>
<accession>A0A1T4RP30</accession>
<keyword evidence="2" id="KW-1185">Reference proteome</keyword>
<evidence type="ECO:0000313" key="2">
    <source>
        <dbReference type="Proteomes" id="UP000190092"/>
    </source>
</evidence>
<dbReference type="STRING" id="225324.SAMN02745126_04005"/>